<dbReference type="Pfam" id="PF00155">
    <property type="entry name" value="Aminotran_1_2"/>
    <property type="match status" value="1"/>
</dbReference>
<dbReference type="GO" id="GO:0030170">
    <property type="term" value="F:pyridoxal phosphate binding"/>
    <property type="evidence" value="ECO:0007669"/>
    <property type="project" value="InterPro"/>
</dbReference>
<organism evidence="8 9">
    <name type="scientific">Bifidobacterium mongoliense DSM 21395</name>
    <dbReference type="NCBI Taxonomy" id="1437603"/>
    <lineage>
        <taxon>Bacteria</taxon>
        <taxon>Bacillati</taxon>
        <taxon>Actinomycetota</taxon>
        <taxon>Actinomycetes</taxon>
        <taxon>Bifidobacteriales</taxon>
        <taxon>Bifidobacteriaceae</taxon>
        <taxon>Bifidobacterium</taxon>
    </lineage>
</organism>
<evidence type="ECO:0000256" key="2">
    <source>
        <dbReference type="ARBA" id="ARBA00007441"/>
    </source>
</evidence>
<dbReference type="CDD" id="cd00609">
    <property type="entry name" value="AAT_like"/>
    <property type="match status" value="1"/>
</dbReference>
<dbReference type="GO" id="GO:0006520">
    <property type="term" value="P:amino acid metabolic process"/>
    <property type="evidence" value="ECO:0007669"/>
    <property type="project" value="InterPro"/>
</dbReference>
<dbReference type="eggNOG" id="COG0436">
    <property type="taxonomic scope" value="Bacteria"/>
</dbReference>
<name>A0A087C058_9BIFI</name>
<evidence type="ECO:0000256" key="3">
    <source>
        <dbReference type="ARBA" id="ARBA00022576"/>
    </source>
</evidence>
<dbReference type="EC" id="2.6.1.-" evidence="6"/>
<keyword evidence="3 6" id="KW-0032">Aminotransferase</keyword>
<keyword evidence="5" id="KW-0663">Pyridoxal phosphate</keyword>
<evidence type="ECO:0000313" key="8">
    <source>
        <dbReference type="EMBL" id="KFI76658.1"/>
    </source>
</evidence>
<dbReference type="PANTHER" id="PTHR46383:SF1">
    <property type="entry name" value="ASPARTATE AMINOTRANSFERASE"/>
    <property type="match status" value="1"/>
</dbReference>
<dbReference type="InterPro" id="IPR004838">
    <property type="entry name" value="NHTrfase_class1_PyrdxlP-BS"/>
</dbReference>
<comment type="cofactor">
    <cofactor evidence="1 6">
        <name>pyridoxal 5'-phosphate</name>
        <dbReference type="ChEBI" id="CHEBI:597326"/>
    </cofactor>
</comment>
<evidence type="ECO:0000256" key="5">
    <source>
        <dbReference type="ARBA" id="ARBA00022898"/>
    </source>
</evidence>
<dbReference type="PROSITE" id="PS00105">
    <property type="entry name" value="AA_TRANSFER_CLASS_1"/>
    <property type="match status" value="1"/>
</dbReference>
<keyword evidence="4 6" id="KW-0808">Transferase</keyword>
<dbReference type="GO" id="GO:0008483">
    <property type="term" value="F:transaminase activity"/>
    <property type="evidence" value="ECO:0007669"/>
    <property type="project" value="UniProtKB-KW"/>
</dbReference>
<evidence type="ECO:0000256" key="1">
    <source>
        <dbReference type="ARBA" id="ARBA00001933"/>
    </source>
</evidence>
<proteinExistence type="inferred from homology"/>
<evidence type="ECO:0000313" key="9">
    <source>
        <dbReference type="Proteomes" id="UP000029082"/>
    </source>
</evidence>
<dbReference type="FunFam" id="3.40.640.10:FF:000033">
    <property type="entry name" value="Aspartate aminotransferase"/>
    <property type="match status" value="1"/>
</dbReference>
<dbReference type="InterPro" id="IPR050596">
    <property type="entry name" value="AspAT/PAT-like"/>
</dbReference>
<dbReference type="InterPro" id="IPR015422">
    <property type="entry name" value="PyrdxlP-dep_Trfase_small"/>
</dbReference>
<dbReference type="PANTHER" id="PTHR46383">
    <property type="entry name" value="ASPARTATE AMINOTRANSFERASE"/>
    <property type="match status" value="1"/>
</dbReference>
<reference evidence="8 9" key="1">
    <citation type="submission" date="2014-03" db="EMBL/GenBank/DDBJ databases">
        <title>Genomics of Bifidobacteria.</title>
        <authorList>
            <person name="Ventura M."/>
            <person name="Milani C."/>
            <person name="Lugli G.A."/>
        </authorList>
    </citation>
    <scope>NUCLEOTIDE SEQUENCE [LARGE SCALE GENOMIC DNA]</scope>
    <source>
        <strain evidence="8 9">DSM 21395</strain>
    </source>
</reference>
<dbReference type="Gene3D" id="3.40.640.10">
    <property type="entry name" value="Type I PLP-dependent aspartate aminotransferase-like (Major domain)"/>
    <property type="match status" value="1"/>
</dbReference>
<gene>
    <name evidence="8" type="ORF">BMON_0794</name>
</gene>
<comment type="caution">
    <text evidence="8">The sequence shown here is derived from an EMBL/GenBank/DDBJ whole genome shotgun (WGS) entry which is preliminary data.</text>
</comment>
<evidence type="ECO:0000256" key="6">
    <source>
        <dbReference type="RuleBase" id="RU000481"/>
    </source>
</evidence>
<dbReference type="InterPro" id="IPR015421">
    <property type="entry name" value="PyrdxlP-dep_Trfase_major"/>
</dbReference>
<dbReference type="EMBL" id="JGZE01000012">
    <property type="protein sequence ID" value="KFI76658.1"/>
    <property type="molecule type" value="Genomic_DNA"/>
</dbReference>
<dbReference type="Gene3D" id="3.90.1150.10">
    <property type="entry name" value="Aspartate Aminotransferase, domain 1"/>
    <property type="match status" value="1"/>
</dbReference>
<protein>
    <recommendedName>
        <fullName evidence="6">Aminotransferase</fullName>
        <ecNumber evidence="6">2.6.1.-</ecNumber>
    </recommendedName>
</protein>
<dbReference type="AlphaFoldDB" id="A0A087C058"/>
<comment type="similarity">
    <text evidence="2 6">Belongs to the class-I pyridoxal-phosphate-dependent aminotransferase family.</text>
</comment>
<dbReference type="Proteomes" id="UP000029082">
    <property type="component" value="Unassembled WGS sequence"/>
</dbReference>
<sequence length="380" mass="41296">MRNGQTKYTNILGIEEFRTAVARYSAEVKGLRYDPRAEIQAVDGATMGLFLALKTVVGPGDEVIIPSPFFTSYDAEVMLCGADVITVPLRAQHHMQLNADDIERAITPRTKAVILNSPGNPSGAVTPAEELRRIAAVCIRHDIWAISDEVYHPYVFGSAANPVVPSAQANPVVPPPQEAALTAAMPAAPSIAGIPGMKERTIVVESLSKTFAMTGWRIGYLLAPDAVIEQTAKIAELMHSSVNATAQYGAVAALTGPRDHIESMRRHYDHNRSIVLNALRETNGLNAIDPQGAFYAFVDIRRTGMDSETFSTRLLHDEHVAVVPGNAFGAVGEGFIRLSYAGDTQELTEAMMRLRRFAATHTPPVFARHTRAFHPVEMMA</sequence>
<accession>A0A087C058</accession>
<keyword evidence="9" id="KW-1185">Reference proteome</keyword>
<dbReference type="SUPFAM" id="SSF53383">
    <property type="entry name" value="PLP-dependent transferases"/>
    <property type="match status" value="1"/>
</dbReference>
<dbReference type="STRING" id="1437603.GCA_000771525_01649"/>
<feature type="domain" description="Aminotransferase class I/classII large" evidence="7">
    <location>
        <begin position="5"/>
        <end position="353"/>
    </location>
</feature>
<dbReference type="InterPro" id="IPR015424">
    <property type="entry name" value="PyrdxlP-dep_Trfase"/>
</dbReference>
<evidence type="ECO:0000259" key="7">
    <source>
        <dbReference type="Pfam" id="PF00155"/>
    </source>
</evidence>
<evidence type="ECO:0000256" key="4">
    <source>
        <dbReference type="ARBA" id="ARBA00022679"/>
    </source>
</evidence>
<dbReference type="InterPro" id="IPR004839">
    <property type="entry name" value="Aminotransferase_I/II_large"/>
</dbReference>